<dbReference type="Proteomes" id="UP001157167">
    <property type="component" value="Unassembled WGS sequence"/>
</dbReference>
<dbReference type="Gene3D" id="3.90.850.10">
    <property type="entry name" value="Fumarylacetoacetase-like, C-terminal domain"/>
    <property type="match status" value="1"/>
</dbReference>
<comment type="caution">
    <text evidence="2">The sequence shown here is derived from an EMBL/GenBank/DDBJ whole genome shotgun (WGS) entry which is preliminary data.</text>
</comment>
<dbReference type="InterPro" id="IPR050772">
    <property type="entry name" value="Hydratase-Decarb/MhpD_sf"/>
</dbReference>
<keyword evidence="1" id="KW-0732">Signal</keyword>
<evidence type="ECO:0000313" key="3">
    <source>
        <dbReference type="Proteomes" id="UP001157167"/>
    </source>
</evidence>
<dbReference type="PANTHER" id="PTHR30143:SF0">
    <property type="entry name" value="2-KETO-4-PENTENOATE HYDRATASE"/>
    <property type="match status" value="1"/>
</dbReference>
<dbReference type="SUPFAM" id="SSF56529">
    <property type="entry name" value="FAH"/>
    <property type="match status" value="1"/>
</dbReference>
<protein>
    <recommendedName>
        <fullName evidence="4">Hydratase</fullName>
    </recommendedName>
</protein>
<feature type="chain" id="PRO_5046731703" description="Hydratase" evidence="1">
    <location>
        <begin position="25"/>
        <end position="289"/>
    </location>
</feature>
<proteinExistence type="predicted"/>
<feature type="signal peptide" evidence="1">
    <location>
        <begin position="1"/>
        <end position="24"/>
    </location>
</feature>
<gene>
    <name evidence="2" type="ORF">GCM10007933_07110</name>
</gene>
<keyword evidence="3" id="KW-1185">Reference proteome</keyword>
<accession>A0ABQ6F8L0</accession>
<sequence length="289" mass="29557">MKSVFPISALAVLVLTAVPLAAHAACPSDLEAAAVAAAIVAHQPVPTPAGEMSMADGLCGRDKVVRFLAQTYGDVAGYKAGLTNPAVQKRFNHDAPLRGTLFKSMLVADGSELPVSFGTRPVFEADMIVEVGDPVALAKADTPLAALKALKSFSPFIELPDLMVADPSKLGGPMLAMINVGARAGVVGKAIPIKATPALAESFATMTVTITDNTGAVLDTGKGSATLGNPLNAASWLARDLAAAGTPLKRGDLLSLGSFTKLFPPKAGMGVTAKYEGLPGNPVVGVRFR</sequence>
<name>A0ABQ6F8L0_9RHOO</name>
<dbReference type="PANTHER" id="PTHR30143">
    <property type="entry name" value="ACID HYDRATASE"/>
    <property type="match status" value="1"/>
</dbReference>
<evidence type="ECO:0000256" key="1">
    <source>
        <dbReference type="SAM" id="SignalP"/>
    </source>
</evidence>
<organism evidence="2 3">
    <name type="scientific">Zoogloea oryzae</name>
    <dbReference type="NCBI Taxonomy" id="310767"/>
    <lineage>
        <taxon>Bacteria</taxon>
        <taxon>Pseudomonadati</taxon>
        <taxon>Pseudomonadota</taxon>
        <taxon>Betaproteobacteria</taxon>
        <taxon>Rhodocyclales</taxon>
        <taxon>Zoogloeaceae</taxon>
        <taxon>Zoogloea</taxon>
    </lineage>
</organism>
<evidence type="ECO:0000313" key="2">
    <source>
        <dbReference type="EMBL" id="GLT21259.1"/>
    </source>
</evidence>
<evidence type="ECO:0008006" key="4">
    <source>
        <dbReference type="Google" id="ProtNLM"/>
    </source>
</evidence>
<reference evidence="3" key="1">
    <citation type="journal article" date="2019" name="Int. J. Syst. Evol. Microbiol.">
        <title>The Global Catalogue of Microorganisms (GCM) 10K type strain sequencing project: providing services to taxonomists for standard genome sequencing and annotation.</title>
        <authorList>
            <consortium name="The Broad Institute Genomics Platform"/>
            <consortium name="The Broad Institute Genome Sequencing Center for Infectious Disease"/>
            <person name="Wu L."/>
            <person name="Ma J."/>
        </authorList>
    </citation>
    <scope>NUCLEOTIDE SEQUENCE [LARGE SCALE GENOMIC DNA]</scope>
    <source>
        <strain evidence="3">NBRC 102407</strain>
    </source>
</reference>
<dbReference type="RefSeq" id="WP_284186721.1">
    <property type="nucleotide sequence ID" value="NZ_BSPX01000005.1"/>
</dbReference>
<dbReference type="EMBL" id="BSPX01000005">
    <property type="protein sequence ID" value="GLT21259.1"/>
    <property type="molecule type" value="Genomic_DNA"/>
</dbReference>
<dbReference type="InterPro" id="IPR036663">
    <property type="entry name" value="Fumarylacetoacetase_C_sf"/>
</dbReference>